<feature type="coiled-coil region" evidence="1">
    <location>
        <begin position="91"/>
        <end position="118"/>
    </location>
</feature>
<evidence type="ECO:0000256" key="1">
    <source>
        <dbReference type="SAM" id="Coils"/>
    </source>
</evidence>
<keyword evidence="3" id="KW-1185">Reference proteome</keyword>
<dbReference type="EMBL" id="JAAAHW010003663">
    <property type="protein sequence ID" value="KAF9981759.1"/>
    <property type="molecule type" value="Genomic_DNA"/>
</dbReference>
<feature type="coiled-coil region" evidence="1">
    <location>
        <begin position="147"/>
        <end position="188"/>
    </location>
</feature>
<dbReference type="Proteomes" id="UP000749646">
    <property type="component" value="Unassembled WGS sequence"/>
</dbReference>
<feature type="coiled-coil region" evidence="1">
    <location>
        <begin position="291"/>
        <end position="399"/>
    </location>
</feature>
<evidence type="ECO:0000313" key="2">
    <source>
        <dbReference type="EMBL" id="KAF9981759.1"/>
    </source>
</evidence>
<keyword evidence="1" id="KW-0175">Coiled coil</keyword>
<dbReference type="AlphaFoldDB" id="A0A9P6SML6"/>
<gene>
    <name evidence="2" type="ORF">BGZ65_003606</name>
</gene>
<evidence type="ECO:0000313" key="3">
    <source>
        <dbReference type="Proteomes" id="UP000749646"/>
    </source>
</evidence>
<sequence>MNTSEFPAVLGETENQPSNTVECVNNKRIQEEAFIHFTQDGSNASALDFMPVSHPLMITQPVETSDYYLAQLVAKDLNSRSRQIGFMNQVLEDQRSRLEQFSKENASIRAQLHQVLDEQTRLREENSRLQFMKVQLVQDTLTRDRVVAETTRRVQDLENERENLAKERIRLEERVRLLKEQCLEAKIALEERTTESIALNFEVRALNDNAKMINETRESIGKELENLGRAFKAIKDEQFVESRALIKENNELKAIRKTEKEAFKKQERDIINCVVEMEAAREQSRALSVQFEASVAEREAIREEKERLESMLKQCQDKNAEMESMLRGSNERYRKANEDVDNIRSSLQEKEKTISTLSKEKDVQTTELLALRANSEVMMNEIQRNIKNQEDARRAREMEELKEVEGFSTVRYRQIYSHKILANTAD</sequence>
<organism evidence="2 3">
    <name type="scientific">Modicella reniformis</name>
    <dbReference type="NCBI Taxonomy" id="1440133"/>
    <lineage>
        <taxon>Eukaryota</taxon>
        <taxon>Fungi</taxon>
        <taxon>Fungi incertae sedis</taxon>
        <taxon>Mucoromycota</taxon>
        <taxon>Mortierellomycotina</taxon>
        <taxon>Mortierellomycetes</taxon>
        <taxon>Mortierellales</taxon>
        <taxon>Mortierellaceae</taxon>
        <taxon>Modicella</taxon>
    </lineage>
</organism>
<comment type="caution">
    <text evidence="2">The sequence shown here is derived from an EMBL/GenBank/DDBJ whole genome shotgun (WGS) entry which is preliminary data.</text>
</comment>
<reference evidence="2" key="1">
    <citation type="journal article" date="2020" name="Fungal Divers.">
        <title>Resolving the Mortierellaceae phylogeny through synthesis of multi-gene phylogenetics and phylogenomics.</title>
        <authorList>
            <person name="Vandepol N."/>
            <person name="Liber J."/>
            <person name="Desiro A."/>
            <person name="Na H."/>
            <person name="Kennedy M."/>
            <person name="Barry K."/>
            <person name="Grigoriev I.V."/>
            <person name="Miller A.N."/>
            <person name="O'Donnell K."/>
            <person name="Stajich J.E."/>
            <person name="Bonito G."/>
        </authorList>
    </citation>
    <scope>NUCLEOTIDE SEQUENCE</scope>
    <source>
        <strain evidence="2">MES-2147</strain>
    </source>
</reference>
<dbReference type="OrthoDB" id="10627282at2759"/>
<protein>
    <submittedName>
        <fullName evidence="2">Uncharacterized protein</fullName>
    </submittedName>
</protein>
<proteinExistence type="predicted"/>
<accession>A0A9P6SML6</accession>
<name>A0A9P6SML6_9FUNG</name>